<accession>A0A813VP46</accession>
<evidence type="ECO:0000313" key="5">
    <source>
        <dbReference type="EMBL" id="CAF3844609.1"/>
    </source>
</evidence>
<dbReference type="Proteomes" id="UP000682733">
    <property type="component" value="Unassembled WGS sequence"/>
</dbReference>
<reference evidence="2" key="1">
    <citation type="submission" date="2021-02" db="EMBL/GenBank/DDBJ databases">
        <authorList>
            <person name="Nowell W R."/>
        </authorList>
    </citation>
    <scope>NUCLEOTIDE SEQUENCE</scope>
</reference>
<gene>
    <name evidence="2" type="ORF">GPM918_LOCUS5531</name>
    <name evidence="3" type="ORF">OVA965_LOCUS18394</name>
    <name evidence="4" type="ORF">SRO942_LOCUS5531</name>
    <name evidence="5" type="ORF">TMI583_LOCUS18406</name>
</gene>
<feature type="region of interest" description="Disordered" evidence="1">
    <location>
        <begin position="1"/>
        <end position="20"/>
    </location>
</feature>
<evidence type="ECO:0000313" key="3">
    <source>
        <dbReference type="EMBL" id="CAF1081726.1"/>
    </source>
</evidence>
<sequence>MSDFHKHHIRQNKDTQHFHSLLQSDKLPINKKQKALAMTDVNTDTVHVSDSKADDSGTINKPVELLPTIDVQSQLSTFEISNNEQLLMAVFQQQEELIKQLQHQVMTG</sequence>
<feature type="compositionally biased region" description="Basic residues" evidence="1">
    <location>
        <begin position="1"/>
        <end position="10"/>
    </location>
</feature>
<dbReference type="EMBL" id="CAJOBA010009140">
    <property type="protein sequence ID" value="CAF3844609.1"/>
    <property type="molecule type" value="Genomic_DNA"/>
</dbReference>
<evidence type="ECO:0000256" key="1">
    <source>
        <dbReference type="SAM" id="MobiDB-lite"/>
    </source>
</evidence>
<dbReference type="Proteomes" id="UP000663829">
    <property type="component" value="Unassembled WGS sequence"/>
</dbReference>
<evidence type="ECO:0000313" key="4">
    <source>
        <dbReference type="EMBL" id="CAF3627688.1"/>
    </source>
</evidence>
<dbReference type="Proteomes" id="UP000681722">
    <property type="component" value="Unassembled WGS sequence"/>
</dbReference>
<name>A0A813VP46_9BILA</name>
<protein>
    <submittedName>
        <fullName evidence="2">Uncharacterized protein</fullName>
    </submittedName>
</protein>
<dbReference type="AlphaFoldDB" id="A0A813VP46"/>
<comment type="caution">
    <text evidence="2">The sequence shown here is derived from an EMBL/GenBank/DDBJ whole genome shotgun (WGS) entry which is preliminary data.</text>
</comment>
<dbReference type="Proteomes" id="UP000677228">
    <property type="component" value="Unassembled WGS sequence"/>
</dbReference>
<organism evidence="2 6">
    <name type="scientific">Didymodactylos carnosus</name>
    <dbReference type="NCBI Taxonomy" id="1234261"/>
    <lineage>
        <taxon>Eukaryota</taxon>
        <taxon>Metazoa</taxon>
        <taxon>Spiralia</taxon>
        <taxon>Gnathifera</taxon>
        <taxon>Rotifera</taxon>
        <taxon>Eurotatoria</taxon>
        <taxon>Bdelloidea</taxon>
        <taxon>Philodinida</taxon>
        <taxon>Philodinidae</taxon>
        <taxon>Didymodactylos</taxon>
    </lineage>
</organism>
<proteinExistence type="predicted"/>
<dbReference type="EMBL" id="CAJOBC010000804">
    <property type="protein sequence ID" value="CAF3627688.1"/>
    <property type="molecule type" value="Genomic_DNA"/>
</dbReference>
<evidence type="ECO:0000313" key="2">
    <source>
        <dbReference type="EMBL" id="CAF0840349.1"/>
    </source>
</evidence>
<evidence type="ECO:0000313" key="6">
    <source>
        <dbReference type="Proteomes" id="UP000663829"/>
    </source>
</evidence>
<keyword evidence="6" id="KW-1185">Reference proteome</keyword>
<dbReference type="EMBL" id="CAJNOK010009124">
    <property type="protein sequence ID" value="CAF1081726.1"/>
    <property type="molecule type" value="Genomic_DNA"/>
</dbReference>
<dbReference type="EMBL" id="CAJNOQ010000804">
    <property type="protein sequence ID" value="CAF0840349.1"/>
    <property type="molecule type" value="Genomic_DNA"/>
</dbReference>